<dbReference type="PROSITE" id="PS52004">
    <property type="entry name" value="KS3_2"/>
    <property type="match status" value="1"/>
</dbReference>
<dbReference type="PROSITE" id="PS00606">
    <property type="entry name" value="KS3_1"/>
    <property type="match status" value="1"/>
</dbReference>
<dbReference type="GO" id="GO:0006633">
    <property type="term" value="P:fatty acid biosynthetic process"/>
    <property type="evidence" value="ECO:0007669"/>
    <property type="project" value="InterPro"/>
</dbReference>
<dbReference type="Pfam" id="PF02801">
    <property type="entry name" value="Ketoacyl-synt_C"/>
    <property type="match status" value="1"/>
</dbReference>
<dbReference type="PANTHER" id="PTHR11712:SF336">
    <property type="entry name" value="3-OXOACYL-[ACYL-CARRIER-PROTEIN] SYNTHASE, MITOCHONDRIAL"/>
    <property type="match status" value="1"/>
</dbReference>
<dbReference type="EMBL" id="BMGP01000002">
    <property type="protein sequence ID" value="GGF21568.1"/>
    <property type="molecule type" value="Genomic_DNA"/>
</dbReference>
<evidence type="ECO:0000256" key="2">
    <source>
        <dbReference type="ARBA" id="ARBA00022679"/>
    </source>
</evidence>
<dbReference type="InterPro" id="IPR018201">
    <property type="entry name" value="Ketoacyl_synth_AS"/>
</dbReference>
<keyword evidence="6" id="KW-1185">Reference proteome</keyword>
<dbReference type="InterPro" id="IPR014031">
    <property type="entry name" value="Ketoacyl_synth_C"/>
</dbReference>
<dbReference type="Pfam" id="PF00109">
    <property type="entry name" value="ketoacyl-synt"/>
    <property type="match status" value="1"/>
</dbReference>
<dbReference type="InterPro" id="IPR000794">
    <property type="entry name" value="Beta-ketoacyl_synthase"/>
</dbReference>
<protein>
    <submittedName>
        <fullName evidence="5">3-oxoacyl-[acyl-carrier-protein] synthase 2</fullName>
    </submittedName>
</protein>
<evidence type="ECO:0000313" key="6">
    <source>
        <dbReference type="Proteomes" id="UP000598775"/>
    </source>
</evidence>
<dbReference type="SUPFAM" id="SSF53901">
    <property type="entry name" value="Thiolase-like"/>
    <property type="match status" value="1"/>
</dbReference>
<dbReference type="Gene3D" id="3.40.47.10">
    <property type="match status" value="1"/>
</dbReference>
<dbReference type="AlphaFoldDB" id="A0A917B5L5"/>
<evidence type="ECO:0000259" key="4">
    <source>
        <dbReference type="PROSITE" id="PS52004"/>
    </source>
</evidence>
<proteinExistence type="inferred from homology"/>
<dbReference type="PANTHER" id="PTHR11712">
    <property type="entry name" value="POLYKETIDE SYNTHASE-RELATED"/>
    <property type="match status" value="1"/>
</dbReference>
<evidence type="ECO:0000256" key="3">
    <source>
        <dbReference type="RuleBase" id="RU003694"/>
    </source>
</evidence>
<dbReference type="CDD" id="cd00834">
    <property type="entry name" value="KAS_I_II"/>
    <property type="match status" value="1"/>
</dbReference>
<name>A0A917B5L5_9MICO</name>
<comment type="similarity">
    <text evidence="1 3">Belongs to the thiolase-like superfamily. Beta-ketoacyl-ACP synthases family.</text>
</comment>
<gene>
    <name evidence="5" type="ORF">GCM10011399_14110</name>
</gene>
<dbReference type="GO" id="GO:0004315">
    <property type="term" value="F:3-oxoacyl-[acyl-carrier-protein] synthase activity"/>
    <property type="evidence" value="ECO:0007669"/>
    <property type="project" value="InterPro"/>
</dbReference>
<accession>A0A917B5L5</accession>
<dbReference type="InterPro" id="IPR016039">
    <property type="entry name" value="Thiolase-like"/>
</dbReference>
<feature type="domain" description="Ketosynthase family 3 (KS3)" evidence="4">
    <location>
        <begin position="6"/>
        <end position="410"/>
    </location>
</feature>
<keyword evidence="2 3" id="KW-0808">Transferase</keyword>
<reference evidence="5 6" key="1">
    <citation type="journal article" date="2014" name="Int. J. Syst. Evol. Microbiol.">
        <title>Complete genome sequence of Corynebacterium casei LMG S-19264T (=DSM 44701T), isolated from a smear-ripened cheese.</title>
        <authorList>
            <consortium name="US DOE Joint Genome Institute (JGI-PGF)"/>
            <person name="Walter F."/>
            <person name="Albersmeier A."/>
            <person name="Kalinowski J."/>
            <person name="Ruckert C."/>
        </authorList>
    </citation>
    <scope>NUCLEOTIDE SEQUENCE [LARGE SCALE GENOMIC DNA]</scope>
    <source>
        <strain evidence="5 6">CGMCC 1.12976</strain>
    </source>
</reference>
<dbReference type="SMART" id="SM00825">
    <property type="entry name" value="PKS_KS"/>
    <property type="match status" value="1"/>
</dbReference>
<dbReference type="InterPro" id="IPR014030">
    <property type="entry name" value="Ketoacyl_synth_N"/>
</dbReference>
<evidence type="ECO:0000313" key="5">
    <source>
        <dbReference type="EMBL" id="GGF21568.1"/>
    </source>
</evidence>
<dbReference type="RefSeq" id="WP_188675744.1">
    <property type="nucleotide sequence ID" value="NZ_BMGP01000002.1"/>
</dbReference>
<organism evidence="5 6">
    <name type="scientific">Subtercola lobariae</name>
    <dbReference type="NCBI Taxonomy" id="1588641"/>
    <lineage>
        <taxon>Bacteria</taxon>
        <taxon>Bacillati</taxon>
        <taxon>Actinomycetota</taxon>
        <taxon>Actinomycetes</taxon>
        <taxon>Micrococcales</taxon>
        <taxon>Microbacteriaceae</taxon>
        <taxon>Subtercola</taxon>
    </lineage>
</organism>
<comment type="caution">
    <text evidence="5">The sequence shown here is derived from an EMBL/GenBank/DDBJ whole genome shotgun (WGS) entry which is preliminary data.</text>
</comment>
<evidence type="ECO:0000256" key="1">
    <source>
        <dbReference type="ARBA" id="ARBA00008467"/>
    </source>
</evidence>
<sequence length="416" mass="42456">MKPLQNRTVAVTGIGVVTPAGVGVDAFWQSLLAPAVDGNVRRVDEEKLNARRVMTHKTAKNSDINVHFAVVAADEALRDAGLLADARSDAPAESDTQALVDTVDLDRAAVSMGTGIGGIQTFAAQADVLRDRGERLVSPHTVPMVMPNAAAGALSIRFGMRGTASTVTTACAAGTDAIAAGARLIAQGFADVVLAGGTDSSLTPVCIAGFGNMRALSKSGISRPFDRDRDGLAASEGCGMLVLEPLERAVARGAHVYMTIEGAASTADAYHVTAPAPNGRGAERTMRLALEDAGLRPEDITHINAHGTSTGLNDAAESEAVSRLFGADAPVLTSIKGVTGHSFGAAGAIEAVAVALTIANETVPPTAGLVNQDEAITLDIAREPRPWVPGPVLSNSFGFGGHNGSIVFVPASASAS</sequence>
<dbReference type="InterPro" id="IPR020841">
    <property type="entry name" value="PKS_Beta-ketoAc_synthase_dom"/>
</dbReference>
<dbReference type="Proteomes" id="UP000598775">
    <property type="component" value="Unassembled WGS sequence"/>
</dbReference>